<dbReference type="Pfam" id="PF02803">
    <property type="entry name" value="Thiolase_C"/>
    <property type="match status" value="1"/>
</dbReference>
<dbReference type="NCBIfam" id="TIGR01930">
    <property type="entry name" value="AcCoA-C-Actrans"/>
    <property type="match status" value="1"/>
</dbReference>
<dbReference type="Pfam" id="PF00108">
    <property type="entry name" value="Thiolase_N"/>
    <property type="match status" value="1"/>
</dbReference>
<keyword evidence="3" id="KW-0012">Acyltransferase</keyword>
<dbReference type="Gene3D" id="3.40.47.10">
    <property type="match status" value="2"/>
</dbReference>
<evidence type="ECO:0000256" key="1">
    <source>
        <dbReference type="ARBA" id="ARBA00010982"/>
    </source>
</evidence>
<dbReference type="PANTHER" id="PTHR43365">
    <property type="entry name" value="BLR7806 PROTEIN"/>
    <property type="match status" value="1"/>
</dbReference>
<dbReference type="InterPro" id="IPR020617">
    <property type="entry name" value="Thiolase_C"/>
</dbReference>
<evidence type="ECO:0000313" key="6">
    <source>
        <dbReference type="EMBL" id="KKO09902.1"/>
    </source>
</evidence>
<dbReference type="InterPro" id="IPR002155">
    <property type="entry name" value="Thiolase"/>
</dbReference>
<dbReference type="PIRSF" id="PIRSF000429">
    <property type="entry name" value="Ac-CoA_Ac_transf"/>
    <property type="match status" value="1"/>
</dbReference>
<dbReference type="InterPro" id="IPR020616">
    <property type="entry name" value="Thiolase_N"/>
</dbReference>
<keyword evidence="2" id="KW-0808">Transferase</keyword>
<comment type="caution">
    <text evidence="6">The sequence shown here is derived from an EMBL/GenBank/DDBJ whole genome shotgun (WGS) entry which is preliminary data.</text>
</comment>
<sequence length="391" mass="41032">MNDIVIVEAVRTPVGRFRGSLAGVRADHLGSLVINELLQRTGLSAEQIDDVIFGCVTQIGEQSANIARTALLGAGWPASVPGLTLDRKCGSGEAAVHAAMGAIAAGAADIVVAGGAENMSRVPMGSNRDLHGEAFGWKATEQYELTSQGEAAERVAEKWQISREELDAFALESHRRAAAAVDAGHFDREIVPVPVGDYCEKGYEGFTGLFAADETIRRDTSLEKLATLKTSFRPENGRVTAGNSSQISDGAAALMLMSAETASRLGLKARARIKSITTVGADPTLMLTGPISATHKILAKAGLQLADIDLFEINEAFASVPIAWLKETGAPADRLNVNGGAVALGHPLGASGARIMTSMLNELERRNGRYALQAICCAGGMGTATLIERLP</sequence>
<dbReference type="PANTHER" id="PTHR43365:SF1">
    <property type="entry name" value="ACETYL-COA C-ACYLTRANSFERASE"/>
    <property type="match status" value="1"/>
</dbReference>
<name>A0A0F9YCF7_9ZZZZ</name>
<feature type="domain" description="Thiolase C-terminal" evidence="5">
    <location>
        <begin position="268"/>
        <end position="389"/>
    </location>
</feature>
<dbReference type="FunFam" id="3.40.47.10:FF:000010">
    <property type="entry name" value="Acetyl-CoA acetyltransferase (Thiolase)"/>
    <property type="match status" value="1"/>
</dbReference>
<evidence type="ECO:0000259" key="4">
    <source>
        <dbReference type="Pfam" id="PF00108"/>
    </source>
</evidence>
<dbReference type="PROSITE" id="PS00737">
    <property type="entry name" value="THIOLASE_2"/>
    <property type="match status" value="1"/>
</dbReference>
<dbReference type="CDD" id="cd00751">
    <property type="entry name" value="thiolase"/>
    <property type="match status" value="1"/>
</dbReference>
<gene>
    <name evidence="6" type="ORF">LCGC14_0034040</name>
</gene>
<accession>A0A0F9YCF7</accession>
<evidence type="ECO:0000256" key="3">
    <source>
        <dbReference type="ARBA" id="ARBA00023315"/>
    </source>
</evidence>
<evidence type="ECO:0008006" key="7">
    <source>
        <dbReference type="Google" id="ProtNLM"/>
    </source>
</evidence>
<dbReference type="AlphaFoldDB" id="A0A0F9YCF7"/>
<organism evidence="6">
    <name type="scientific">marine sediment metagenome</name>
    <dbReference type="NCBI Taxonomy" id="412755"/>
    <lineage>
        <taxon>unclassified sequences</taxon>
        <taxon>metagenomes</taxon>
        <taxon>ecological metagenomes</taxon>
    </lineage>
</organism>
<proteinExistence type="inferred from homology"/>
<dbReference type="GO" id="GO:0016747">
    <property type="term" value="F:acyltransferase activity, transferring groups other than amino-acyl groups"/>
    <property type="evidence" value="ECO:0007669"/>
    <property type="project" value="InterPro"/>
</dbReference>
<protein>
    <recommendedName>
        <fullName evidence="7">Thiolase N-terminal domain-containing protein</fullName>
    </recommendedName>
</protein>
<evidence type="ECO:0000259" key="5">
    <source>
        <dbReference type="Pfam" id="PF02803"/>
    </source>
</evidence>
<evidence type="ECO:0000256" key="2">
    <source>
        <dbReference type="ARBA" id="ARBA00022679"/>
    </source>
</evidence>
<dbReference type="InterPro" id="IPR020613">
    <property type="entry name" value="Thiolase_CS"/>
</dbReference>
<dbReference type="EMBL" id="LAZR01000006">
    <property type="protein sequence ID" value="KKO09902.1"/>
    <property type="molecule type" value="Genomic_DNA"/>
</dbReference>
<reference evidence="6" key="1">
    <citation type="journal article" date="2015" name="Nature">
        <title>Complex archaea that bridge the gap between prokaryotes and eukaryotes.</title>
        <authorList>
            <person name="Spang A."/>
            <person name="Saw J.H."/>
            <person name="Jorgensen S.L."/>
            <person name="Zaremba-Niedzwiedzka K."/>
            <person name="Martijn J."/>
            <person name="Lind A.E."/>
            <person name="van Eijk R."/>
            <person name="Schleper C."/>
            <person name="Guy L."/>
            <person name="Ettema T.J."/>
        </authorList>
    </citation>
    <scope>NUCLEOTIDE SEQUENCE</scope>
</reference>
<dbReference type="SUPFAM" id="SSF53901">
    <property type="entry name" value="Thiolase-like"/>
    <property type="match status" value="2"/>
</dbReference>
<feature type="domain" description="Thiolase N-terminal" evidence="4">
    <location>
        <begin position="4"/>
        <end position="259"/>
    </location>
</feature>
<comment type="similarity">
    <text evidence="1">Belongs to the thiolase-like superfamily. Thiolase family.</text>
</comment>
<dbReference type="InterPro" id="IPR016039">
    <property type="entry name" value="Thiolase-like"/>
</dbReference>